<dbReference type="AlphaFoldDB" id="A0A6A6T0I5"/>
<evidence type="ECO:0000313" key="7">
    <source>
        <dbReference type="Proteomes" id="UP000799324"/>
    </source>
</evidence>
<name>A0A6A6T0I5_9PLEO</name>
<feature type="transmembrane region" description="Helical" evidence="5">
    <location>
        <begin position="429"/>
        <end position="449"/>
    </location>
</feature>
<evidence type="ECO:0000256" key="4">
    <source>
        <dbReference type="ARBA" id="ARBA00023136"/>
    </source>
</evidence>
<comment type="subcellular location">
    <subcellularLocation>
        <location evidence="1">Membrane</location>
        <topology evidence="1">Multi-pass membrane protein</topology>
    </subcellularLocation>
</comment>
<feature type="transmembrane region" description="Helical" evidence="5">
    <location>
        <begin position="390"/>
        <end position="409"/>
    </location>
</feature>
<dbReference type="Proteomes" id="UP000799324">
    <property type="component" value="Unassembled WGS sequence"/>
</dbReference>
<protein>
    <submittedName>
        <fullName evidence="6">Uncharacterized protein</fullName>
    </submittedName>
</protein>
<dbReference type="SUPFAM" id="SSF144083">
    <property type="entry name" value="Magnesium transport protein CorA, transmembrane region"/>
    <property type="match status" value="1"/>
</dbReference>
<reference evidence="6" key="1">
    <citation type="journal article" date="2020" name="Stud. Mycol.">
        <title>101 Dothideomycetes genomes: a test case for predicting lifestyles and emergence of pathogens.</title>
        <authorList>
            <person name="Haridas S."/>
            <person name="Albert R."/>
            <person name="Binder M."/>
            <person name="Bloem J."/>
            <person name="Labutti K."/>
            <person name="Salamov A."/>
            <person name="Andreopoulos B."/>
            <person name="Baker S."/>
            <person name="Barry K."/>
            <person name="Bills G."/>
            <person name="Bluhm B."/>
            <person name="Cannon C."/>
            <person name="Castanera R."/>
            <person name="Culley D."/>
            <person name="Daum C."/>
            <person name="Ezra D."/>
            <person name="Gonzalez J."/>
            <person name="Henrissat B."/>
            <person name="Kuo A."/>
            <person name="Liang C."/>
            <person name="Lipzen A."/>
            <person name="Lutzoni F."/>
            <person name="Magnuson J."/>
            <person name="Mondo S."/>
            <person name="Nolan M."/>
            <person name="Ohm R."/>
            <person name="Pangilinan J."/>
            <person name="Park H.-J."/>
            <person name="Ramirez L."/>
            <person name="Alfaro M."/>
            <person name="Sun H."/>
            <person name="Tritt A."/>
            <person name="Yoshinaga Y."/>
            <person name="Zwiers L.-H."/>
            <person name="Turgeon B."/>
            <person name="Goodwin S."/>
            <person name="Spatafora J."/>
            <person name="Crous P."/>
            <person name="Grigoriev I."/>
        </authorList>
    </citation>
    <scope>NUCLEOTIDE SEQUENCE</scope>
    <source>
        <strain evidence="6">CBS 122681</strain>
    </source>
</reference>
<keyword evidence="2 5" id="KW-0812">Transmembrane</keyword>
<dbReference type="OrthoDB" id="1046782at2759"/>
<dbReference type="GO" id="GO:0016020">
    <property type="term" value="C:membrane"/>
    <property type="evidence" value="ECO:0007669"/>
    <property type="project" value="UniProtKB-SubCell"/>
</dbReference>
<accession>A0A6A6T0I5</accession>
<organism evidence="6 7">
    <name type="scientific">Lophiostoma macrostomum CBS 122681</name>
    <dbReference type="NCBI Taxonomy" id="1314788"/>
    <lineage>
        <taxon>Eukaryota</taxon>
        <taxon>Fungi</taxon>
        <taxon>Dikarya</taxon>
        <taxon>Ascomycota</taxon>
        <taxon>Pezizomycotina</taxon>
        <taxon>Dothideomycetes</taxon>
        <taxon>Pleosporomycetidae</taxon>
        <taxon>Pleosporales</taxon>
        <taxon>Lophiostomataceae</taxon>
        <taxon>Lophiostoma</taxon>
    </lineage>
</organism>
<evidence type="ECO:0000256" key="5">
    <source>
        <dbReference type="SAM" id="Phobius"/>
    </source>
</evidence>
<keyword evidence="4 5" id="KW-0472">Membrane</keyword>
<evidence type="ECO:0000313" key="6">
    <source>
        <dbReference type="EMBL" id="KAF2653539.1"/>
    </source>
</evidence>
<proteinExistence type="predicted"/>
<gene>
    <name evidence="6" type="ORF">K491DRAFT_694591</name>
</gene>
<dbReference type="Gene3D" id="1.20.58.340">
    <property type="entry name" value="Magnesium transport protein CorA, transmembrane region"/>
    <property type="match status" value="1"/>
</dbReference>
<evidence type="ECO:0000256" key="3">
    <source>
        <dbReference type="ARBA" id="ARBA00022989"/>
    </source>
</evidence>
<evidence type="ECO:0000256" key="1">
    <source>
        <dbReference type="ARBA" id="ARBA00004141"/>
    </source>
</evidence>
<dbReference type="InterPro" id="IPR045863">
    <property type="entry name" value="CorA_TM1_TM2"/>
</dbReference>
<dbReference type="EMBL" id="MU004379">
    <property type="protein sequence ID" value="KAF2653539.1"/>
    <property type="molecule type" value="Genomic_DNA"/>
</dbReference>
<keyword evidence="7" id="KW-1185">Reference proteome</keyword>
<keyword evidence="3 5" id="KW-1133">Transmembrane helix</keyword>
<evidence type="ECO:0000256" key="2">
    <source>
        <dbReference type="ARBA" id="ARBA00022692"/>
    </source>
</evidence>
<sequence>MSSFGGSLVPTRTGSEKGVELLRYFEAWEDDSGLQIRSGSLRTSAVDPDELEDWLDLRARYEISSREKRSIAPVDMILRVIACDVDRYNLFQPGCGTDDFDSIVEAFDLHGTTGEVFWNNNGAFARYFSSKPGSLEPSSFALMFKVPNCVNIGYDALSMSYDLKRRRSRVFLHGIGETDFETLAHYLRGVKDEKTLYLQPMLVATHIFAGHRTSAESFRTDVDDNLHATEIDIGYATPGFLRGRQPKRRAVPHPKNNFPPKDLDLEQIVRYLHSCLTELAAVALVASDGTELGLFLQKTARELDSFYSKTRDVDFLRHSKAVTQYIEAQTNLFSSMLAQTELLDKRVHTDLDLSLNLTAQEENRISRAIAEESFIVALATWRDSAAMRTIAYVTLIFLPPTFVATLFSMTFFDWSPEPPNTRIIAKHFWIYWVVSVPLTVVVWIIWRLWWTREEESYRRELLQLRQVKGRGVRGRS</sequence>